<comment type="caution">
    <text evidence="2">The sequence shown here is derived from an EMBL/GenBank/DDBJ whole genome shotgun (WGS) entry which is preliminary data.</text>
</comment>
<reference evidence="2 3" key="1">
    <citation type="submission" date="2019-05" db="EMBL/GenBank/DDBJ databases">
        <title>Another draft genome of Portunus trituberculatus and its Hox gene families provides insights of decapod evolution.</title>
        <authorList>
            <person name="Jeong J.-H."/>
            <person name="Song I."/>
            <person name="Kim S."/>
            <person name="Choi T."/>
            <person name="Kim D."/>
            <person name="Ryu S."/>
            <person name="Kim W."/>
        </authorList>
    </citation>
    <scope>NUCLEOTIDE SEQUENCE [LARGE SCALE GENOMIC DNA]</scope>
    <source>
        <tissue evidence="2">Muscle</tissue>
    </source>
</reference>
<feature type="compositionally biased region" description="Basic residues" evidence="1">
    <location>
        <begin position="21"/>
        <end position="41"/>
    </location>
</feature>
<sequence length="59" mass="7022">MKGLASNILSGLETPHYTDNHHHHYHYRRRRRHQQPPHRPVKASASIRINREGRVINSH</sequence>
<organism evidence="2 3">
    <name type="scientific">Portunus trituberculatus</name>
    <name type="common">Swimming crab</name>
    <name type="synonym">Neptunus trituberculatus</name>
    <dbReference type="NCBI Taxonomy" id="210409"/>
    <lineage>
        <taxon>Eukaryota</taxon>
        <taxon>Metazoa</taxon>
        <taxon>Ecdysozoa</taxon>
        <taxon>Arthropoda</taxon>
        <taxon>Crustacea</taxon>
        <taxon>Multicrustacea</taxon>
        <taxon>Malacostraca</taxon>
        <taxon>Eumalacostraca</taxon>
        <taxon>Eucarida</taxon>
        <taxon>Decapoda</taxon>
        <taxon>Pleocyemata</taxon>
        <taxon>Brachyura</taxon>
        <taxon>Eubrachyura</taxon>
        <taxon>Portunoidea</taxon>
        <taxon>Portunidae</taxon>
        <taxon>Portuninae</taxon>
        <taxon>Portunus</taxon>
    </lineage>
</organism>
<dbReference type="EMBL" id="VSRR010000599">
    <property type="protein sequence ID" value="MPC17550.1"/>
    <property type="molecule type" value="Genomic_DNA"/>
</dbReference>
<dbReference type="AlphaFoldDB" id="A0A5B7D8A4"/>
<evidence type="ECO:0000256" key="1">
    <source>
        <dbReference type="SAM" id="MobiDB-lite"/>
    </source>
</evidence>
<gene>
    <name evidence="2" type="ORF">E2C01_010411</name>
</gene>
<accession>A0A5B7D8A4</accession>
<name>A0A5B7D8A4_PORTR</name>
<keyword evidence="3" id="KW-1185">Reference proteome</keyword>
<protein>
    <submittedName>
        <fullName evidence="2">Uncharacterized protein</fullName>
    </submittedName>
</protein>
<evidence type="ECO:0000313" key="2">
    <source>
        <dbReference type="EMBL" id="MPC17550.1"/>
    </source>
</evidence>
<proteinExistence type="predicted"/>
<dbReference type="Proteomes" id="UP000324222">
    <property type="component" value="Unassembled WGS sequence"/>
</dbReference>
<evidence type="ECO:0000313" key="3">
    <source>
        <dbReference type="Proteomes" id="UP000324222"/>
    </source>
</evidence>
<feature type="region of interest" description="Disordered" evidence="1">
    <location>
        <begin position="1"/>
        <end position="59"/>
    </location>
</feature>
<feature type="compositionally biased region" description="Basic and acidic residues" evidence="1">
    <location>
        <begin position="49"/>
        <end position="59"/>
    </location>
</feature>